<feature type="domain" description="Flavodoxin-like" evidence="15">
    <location>
        <begin position="321"/>
        <end position="466"/>
    </location>
</feature>
<dbReference type="InterPro" id="IPR001433">
    <property type="entry name" value="OxRdtase_FAD/NAD-bd"/>
</dbReference>
<dbReference type="Proteomes" id="UP000009170">
    <property type="component" value="Unassembled WGS sequence"/>
</dbReference>
<reference evidence="17 18" key="2">
    <citation type="journal article" date="2014" name="BMC Genomics">
        <title>An improved genome of the model marine alga Ostreococcus tauri unfolds by assessing Illumina de novo assemblies.</title>
        <authorList>
            <person name="Blanc-Mathieu R."/>
            <person name="Verhelst B."/>
            <person name="Derelle E."/>
            <person name="Rombauts S."/>
            <person name="Bouget F.Y."/>
            <person name="Carre I."/>
            <person name="Chateau A."/>
            <person name="Eyre-Walker A."/>
            <person name="Grimsley N."/>
            <person name="Moreau H."/>
            <person name="Piegu B."/>
            <person name="Rivals E."/>
            <person name="Schackwitz W."/>
            <person name="Van de Peer Y."/>
            <person name="Piganeau G."/>
        </authorList>
    </citation>
    <scope>NUCLEOTIDE SEQUENCE [LARGE SCALE GENOMIC DNA]</scope>
    <source>
        <strain evidence="18">OTTH 0595 / CCAP 157/2 / RCC745</strain>
    </source>
</reference>
<evidence type="ECO:0000256" key="2">
    <source>
        <dbReference type="ARBA" id="ARBA00001974"/>
    </source>
</evidence>
<dbReference type="Gene3D" id="3.40.50.80">
    <property type="entry name" value="Nucleotide-binding domain of ferredoxin-NADP reductase (FNR) module"/>
    <property type="match status" value="1"/>
</dbReference>
<feature type="domain" description="Flavodoxin-like" evidence="15">
    <location>
        <begin position="146"/>
        <end position="303"/>
    </location>
</feature>
<accession>A0A090MC35</accession>
<dbReference type="InterPro" id="IPR001709">
    <property type="entry name" value="Flavoprot_Pyr_Nucl_cyt_Rdtase"/>
</dbReference>
<organism evidence="17 18">
    <name type="scientific">Ostreococcus tauri</name>
    <name type="common">Marine green alga</name>
    <dbReference type="NCBI Taxonomy" id="70448"/>
    <lineage>
        <taxon>Eukaryota</taxon>
        <taxon>Viridiplantae</taxon>
        <taxon>Chlorophyta</taxon>
        <taxon>Mamiellophyceae</taxon>
        <taxon>Mamiellales</taxon>
        <taxon>Bathycoccaceae</taxon>
        <taxon>Ostreococcus</taxon>
    </lineage>
</organism>
<dbReference type="InterPro" id="IPR039261">
    <property type="entry name" value="FNR_nucleotide-bd"/>
</dbReference>
<dbReference type="RefSeq" id="XP_022839960.1">
    <property type="nucleotide sequence ID" value="XM_022983026.1"/>
</dbReference>
<evidence type="ECO:0000256" key="1">
    <source>
        <dbReference type="ARBA" id="ARBA00001917"/>
    </source>
</evidence>
<keyword evidence="6" id="KW-0949">S-adenosyl-L-methionine</keyword>
<feature type="chain" id="PRO_5001859774" description="Methionine synthase reductase" evidence="14">
    <location>
        <begin position="23"/>
        <end position="947"/>
    </location>
</feature>
<dbReference type="Gene3D" id="3.40.50.360">
    <property type="match status" value="2"/>
</dbReference>
<feature type="region of interest" description="Disordered" evidence="13">
    <location>
        <begin position="117"/>
        <end position="140"/>
    </location>
</feature>
<evidence type="ECO:0000256" key="9">
    <source>
        <dbReference type="ARBA" id="ARBA00023002"/>
    </source>
</evidence>
<protein>
    <recommendedName>
        <fullName evidence="12">Methionine synthase reductase</fullName>
        <ecNumber evidence="11">1.16.1.8</ecNumber>
    </recommendedName>
</protein>
<dbReference type="SUPFAM" id="SSF52218">
    <property type="entry name" value="Flavoproteins"/>
    <property type="match status" value="2"/>
</dbReference>
<dbReference type="GO" id="GO:0030586">
    <property type="term" value="F:[methionine synthase] reductase (NADPH) activity"/>
    <property type="evidence" value="ECO:0007669"/>
    <property type="project" value="UniProtKB-EC"/>
</dbReference>
<evidence type="ECO:0000313" key="17">
    <source>
        <dbReference type="EMBL" id="CEF99664.1"/>
    </source>
</evidence>
<keyword evidence="10" id="KW-0486">Methionine biosynthesis</keyword>
<dbReference type="InterPro" id="IPR029039">
    <property type="entry name" value="Flavoprotein-like_sf"/>
</dbReference>
<dbReference type="PRINTS" id="PR00369">
    <property type="entry name" value="FLAVODOXIN"/>
</dbReference>
<dbReference type="PANTHER" id="PTHR19384">
    <property type="entry name" value="NITRIC OXIDE SYNTHASE-RELATED"/>
    <property type="match status" value="1"/>
</dbReference>
<comment type="cofactor">
    <cofactor evidence="1">
        <name>FMN</name>
        <dbReference type="ChEBI" id="CHEBI:58210"/>
    </cofactor>
</comment>
<dbReference type="AlphaFoldDB" id="A0A090MC35"/>
<evidence type="ECO:0000259" key="15">
    <source>
        <dbReference type="PROSITE" id="PS50902"/>
    </source>
</evidence>
<evidence type="ECO:0000256" key="4">
    <source>
        <dbReference type="ARBA" id="ARBA00022630"/>
    </source>
</evidence>
<evidence type="ECO:0000256" key="3">
    <source>
        <dbReference type="ARBA" id="ARBA00022605"/>
    </source>
</evidence>
<evidence type="ECO:0000256" key="12">
    <source>
        <dbReference type="ARBA" id="ARBA00040659"/>
    </source>
</evidence>
<dbReference type="PANTHER" id="PTHR19384:SF84">
    <property type="entry name" value="METHIONINE SYNTHASE REDUCTASE"/>
    <property type="match status" value="1"/>
</dbReference>
<dbReference type="Pfam" id="PF00258">
    <property type="entry name" value="Flavodoxin_1"/>
    <property type="match status" value="2"/>
</dbReference>
<proteinExistence type="predicted"/>
<dbReference type="InterPro" id="IPR023173">
    <property type="entry name" value="NADPH_Cyt_P450_Rdtase_alpha"/>
</dbReference>
<dbReference type="InterPro" id="IPR017938">
    <property type="entry name" value="Riboflavin_synthase-like_b-brl"/>
</dbReference>
<dbReference type="InterPro" id="IPR001094">
    <property type="entry name" value="Flavdoxin-like"/>
</dbReference>
<keyword evidence="9" id="KW-0560">Oxidoreductase</keyword>
<feature type="domain" description="FAD-binding FR-type" evidence="16">
    <location>
        <begin position="549"/>
        <end position="790"/>
    </location>
</feature>
<dbReference type="GO" id="GO:0009086">
    <property type="term" value="P:methionine biosynthetic process"/>
    <property type="evidence" value="ECO:0007669"/>
    <property type="project" value="UniProtKB-KW"/>
</dbReference>
<keyword evidence="7" id="KW-0274">FAD</keyword>
<keyword evidence="14" id="KW-0732">Signal</keyword>
<evidence type="ECO:0000256" key="10">
    <source>
        <dbReference type="ARBA" id="ARBA00023167"/>
    </source>
</evidence>
<dbReference type="EMBL" id="CAID01000011">
    <property type="protein sequence ID" value="CEF99664.1"/>
    <property type="molecule type" value="Genomic_DNA"/>
</dbReference>
<evidence type="ECO:0000256" key="7">
    <source>
        <dbReference type="ARBA" id="ARBA00022827"/>
    </source>
</evidence>
<dbReference type="InterPro" id="IPR008254">
    <property type="entry name" value="Flavodoxin/NO_synth"/>
</dbReference>
<dbReference type="EC" id="1.16.1.8" evidence="11"/>
<evidence type="ECO:0000256" key="6">
    <source>
        <dbReference type="ARBA" id="ARBA00022691"/>
    </source>
</evidence>
<comment type="cofactor">
    <cofactor evidence="2">
        <name>FAD</name>
        <dbReference type="ChEBI" id="CHEBI:57692"/>
    </cofactor>
</comment>
<evidence type="ECO:0000256" key="11">
    <source>
        <dbReference type="ARBA" id="ARBA00039088"/>
    </source>
</evidence>
<dbReference type="Gene3D" id="1.20.990.10">
    <property type="entry name" value="NADPH-cytochrome p450 Reductase, Chain A, domain 3"/>
    <property type="match status" value="1"/>
</dbReference>
<dbReference type="FunFam" id="1.20.990.10:FF:000007">
    <property type="entry name" value="Methionine synthase reductase"/>
    <property type="match status" value="1"/>
</dbReference>
<evidence type="ECO:0000256" key="13">
    <source>
        <dbReference type="SAM" id="MobiDB-lite"/>
    </source>
</evidence>
<evidence type="ECO:0000259" key="16">
    <source>
        <dbReference type="PROSITE" id="PS51384"/>
    </source>
</evidence>
<dbReference type="GO" id="GO:0050667">
    <property type="term" value="P:homocysteine metabolic process"/>
    <property type="evidence" value="ECO:0007669"/>
    <property type="project" value="TreeGrafter"/>
</dbReference>
<gene>
    <name evidence="17" type="ORF">OT_ostta11g02090</name>
</gene>
<dbReference type="Pfam" id="PF00175">
    <property type="entry name" value="NAD_binding_1"/>
    <property type="match status" value="1"/>
</dbReference>
<dbReference type="InterPro" id="IPR003097">
    <property type="entry name" value="CysJ-like_FAD-binding"/>
</dbReference>
<dbReference type="OrthoDB" id="1856718at2759"/>
<dbReference type="GO" id="GO:0010181">
    <property type="term" value="F:FMN binding"/>
    <property type="evidence" value="ECO:0007669"/>
    <property type="project" value="InterPro"/>
</dbReference>
<dbReference type="STRING" id="70448.A0A090MC35"/>
<name>A0A090MC35_OSTTA</name>
<dbReference type="PROSITE" id="PS51384">
    <property type="entry name" value="FAD_FR"/>
    <property type="match status" value="1"/>
</dbReference>
<evidence type="ECO:0000256" key="5">
    <source>
        <dbReference type="ARBA" id="ARBA00022643"/>
    </source>
</evidence>
<keyword evidence="8" id="KW-0521">NADP</keyword>
<dbReference type="SUPFAM" id="SSF52343">
    <property type="entry name" value="Ferredoxin reductase-like, C-terminal NADP-linked domain"/>
    <property type="match status" value="1"/>
</dbReference>
<feature type="compositionally biased region" description="Low complexity" evidence="13">
    <location>
        <begin position="126"/>
        <end position="140"/>
    </location>
</feature>
<dbReference type="GO" id="GO:0005829">
    <property type="term" value="C:cytosol"/>
    <property type="evidence" value="ECO:0007669"/>
    <property type="project" value="TreeGrafter"/>
</dbReference>
<keyword evidence="3" id="KW-0028">Amino-acid biosynthesis</keyword>
<dbReference type="InParanoid" id="A0A090MC35"/>
<dbReference type="GeneID" id="9833645"/>
<dbReference type="InterPro" id="IPR017927">
    <property type="entry name" value="FAD-bd_FR_type"/>
</dbReference>
<dbReference type="KEGG" id="ota:OT_ostta11g02090"/>
<comment type="caution">
    <text evidence="17">The sequence shown here is derived from an EMBL/GenBank/DDBJ whole genome shotgun (WGS) entry which is preliminary data.</text>
</comment>
<dbReference type="FunFam" id="3.40.50.80:FF:000001">
    <property type="entry name" value="NADPH--cytochrome P450 reductase 1"/>
    <property type="match status" value="1"/>
</dbReference>
<feature type="region of interest" description="Disordered" evidence="13">
    <location>
        <begin position="46"/>
        <end position="82"/>
    </location>
</feature>
<reference evidence="18" key="1">
    <citation type="journal article" date="2006" name="Proc. Natl. Acad. Sci. U.S.A.">
        <title>Genome analysis of the smallest free-living eukaryote Ostreococcus tauri unveils many unique features.</title>
        <authorList>
            <person name="Derelle E."/>
            <person name="Ferraz C."/>
            <person name="Rombauts S."/>
            <person name="Rouze P."/>
            <person name="Worden A.Z."/>
            <person name="Robbens S."/>
            <person name="Partensky F."/>
            <person name="Degroeve S."/>
            <person name="Echeynie S."/>
            <person name="Cooke R."/>
            <person name="Saeys Y."/>
            <person name="Wuyts J."/>
            <person name="Jabbari K."/>
            <person name="Bowler C."/>
            <person name="Panaud O."/>
            <person name="Piegu B."/>
            <person name="Ball S.G."/>
            <person name="Ral J.-P."/>
            <person name="Bouget F.-Y."/>
            <person name="Piganeau G."/>
            <person name="De Baets B."/>
            <person name="Picard A."/>
            <person name="Delseny M."/>
            <person name="Demaille J."/>
            <person name="Van de Peer Y."/>
            <person name="Moreau H."/>
        </authorList>
    </citation>
    <scope>NUCLEOTIDE SEQUENCE [LARGE SCALE GENOMIC DNA]</scope>
    <source>
        <strain evidence="18">OTTH 0595 / CCAP 157/2 / RCC745</strain>
    </source>
</reference>
<sequence>MSSPPARSWALVTLAFAVFVAAAPVWISVGAIAAVVATIKATLGARGGEASGDGTRVGADADDAGKEPTAMPVAKTTEKTTKRTSAIGITSAAPSEPVALTGSAAMLAKMRKSAAVTGETRDARAGEATTASSSAAAETGSGDSSIRAFILHGGEAAGQIAKDLAVEAERDHGTPVRVLKMDDFRDMEYDSAPCVAIFVVETVENAQPAEAAGSCVRFFNRKRKEGTNGDMLKDKLFFAVLGLGDTNLLLDRQTTTAKDCNQSAQTLDSALAALGGTRIVDRGEANDAIGLDEDVIPWSKQMFPKFVETNKSLEATKSAKLCFLYGSQTGNAAEICKNLAAEAGEKGYPVEVCAMNEVEPGDVLKPGAVITFVVSSTGDGDAPDNCDTFFTRLKRKAKKEKGQGGIGVQYSVLGLGDQNYSAFMAVPRMFTQIMEDLGAKAFAKRAECDDTLGLYEQVDAWTNAYWARLESARVKSHKLRIGETVEGDVAVAAPEAQVKEIEVPKKQSIEGVPPLPICRCEVEWMPKTTEVDACPVKHGPDSDGAYTVTSPYMASISKRELLTSPTSDRRVLHLEFDLGSSAISYKPGDSIGVIPQNDKSLVQGIVARLGLEADAVFTLKWKKGDNDEHATHPLPHVRTPCTVESAFTNFIDVTGCPRKSLLRFLAEHCTNAEEKDALLHLSSRGGRSDYEAQIRSQSPTLLTLLARFPSCAPPLAELLDSLSPLAPRLYSITCSPEVAPTNPSVAFSVVKFEAPNGEDRRGVATNWLDALSESAQVPVYIKPSLKFGLPEDTAAPIIMIGPGTGVAPFRGFLQARRAKAKKGEKLSEAILFFGCRRRDEDFLYEQDWQSFVDDGSLTKFVCAFSRETSEKVYVQHKIQEHATEVARLISEGAYIMVCGDGAHMAKDVHATLIRVITDAGVVPDQKTAETLLMDYTKSGRYVRDIWS</sequence>
<feature type="signal peptide" evidence="14">
    <location>
        <begin position="1"/>
        <end position="22"/>
    </location>
</feature>
<dbReference type="PROSITE" id="PS50902">
    <property type="entry name" value="FLAVODOXIN_LIKE"/>
    <property type="match status" value="2"/>
</dbReference>
<dbReference type="Pfam" id="PF00667">
    <property type="entry name" value="FAD_binding_1"/>
    <property type="match status" value="1"/>
</dbReference>
<evidence type="ECO:0000256" key="14">
    <source>
        <dbReference type="SAM" id="SignalP"/>
    </source>
</evidence>
<keyword evidence="4" id="KW-0285">Flavoprotein</keyword>
<dbReference type="Gene3D" id="2.40.30.10">
    <property type="entry name" value="Translation factors"/>
    <property type="match status" value="1"/>
</dbReference>
<keyword evidence="18" id="KW-1185">Reference proteome</keyword>
<evidence type="ECO:0000256" key="8">
    <source>
        <dbReference type="ARBA" id="ARBA00022857"/>
    </source>
</evidence>
<dbReference type="PRINTS" id="PR00371">
    <property type="entry name" value="FPNCR"/>
</dbReference>
<dbReference type="GO" id="GO:0050660">
    <property type="term" value="F:flavin adenine dinucleotide binding"/>
    <property type="evidence" value="ECO:0007669"/>
    <property type="project" value="TreeGrafter"/>
</dbReference>
<dbReference type="SUPFAM" id="SSF63380">
    <property type="entry name" value="Riboflavin synthase domain-like"/>
    <property type="match status" value="1"/>
</dbReference>
<keyword evidence="5" id="KW-0288">FMN</keyword>
<evidence type="ECO:0000313" key="18">
    <source>
        <dbReference type="Proteomes" id="UP000009170"/>
    </source>
</evidence>